<dbReference type="EMBL" id="MWWZ01000006">
    <property type="protein sequence ID" value="OZG68285.1"/>
    <property type="molecule type" value="Genomic_DNA"/>
</dbReference>
<keyword evidence="4" id="KW-1185">Reference proteome</keyword>
<proteinExistence type="predicted"/>
<reference evidence="2 4" key="2">
    <citation type="submission" date="2020-10" db="EMBL/GenBank/DDBJ databases">
        <title>Genome sequencing of Bifidobacterium eulemuris_DSMZ_100216.</title>
        <authorList>
            <person name="Kim J."/>
        </authorList>
    </citation>
    <scope>NUCLEOTIDE SEQUENCE [LARGE SCALE GENOMIC DNA]</scope>
    <source>
        <strain evidence="2 4">DSM 100216</strain>
    </source>
</reference>
<protein>
    <submittedName>
        <fullName evidence="1">Uncharacterized protein</fullName>
    </submittedName>
</protein>
<evidence type="ECO:0000313" key="3">
    <source>
        <dbReference type="Proteomes" id="UP000216057"/>
    </source>
</evidence>
<evidence type="ECO:0000313" key="4">
    <source>
        <dbReference type="Proteomes" id="UP000593943"/>
    </source>
</evidence>
<dbReference type="AlphaFoldDB" id="A0A261GAS8"/>
<sequence length="111" mass="12440">MPRQTTLTGYPTSGGFARFDLRRMGDLVCCYSTMNNITGDGFNSLNLTVPVGWRPPHGELPPVLMRTDRTANEVVLNVDTNNGYKITYYSGISTVNTYHTGFGLWKTHDYL</sequence>
<dbReference type="KEGG" id="beu:BE0216_03685"/>
<evidence type="ECO:0000313" key="1">
    <source>
        <dbReference type="EMBL" id="OZG68285.1"/>
    </source>
</evidence>
<dbReference type="EMBL" id="CP062938">
    <property type="protein sequence ID" value="QOL31661.1"/>
    <property type="molecule type" value="Genomic_DNA"/>
</dbReference>
<accession>A0A261GAS8</accession>
<reference evidence="1 3" key="1">
    <citation type="journal article" date="2017" name="BMC Genomics">
        <title>Comparative genomic and phylogenomic analyses of the Bifidobacteriaceae family.</title>
        <authorList>
            <person name="Lugli G.A."/>
            <person name="Milani C."/>
            <person name="Turroni F."/>
            <person name="Duranti S."/>
            <person name="Mancabelli L."/>
            <person name="Mangifesta M."/>
            <person name="Ferrario C."/>
            <person name="Modesto M."/>
            <person name="Mattarelli P."/>
            <person name="Jiri K."/>
            <person name="van Sinderen D."/>
            <person name="Ventura M."/>
        </authorList>
    </citation>
    <scope>NUCLEOTIDE SEQUENCE [LARGE SCALE GENOMIC DNA]</scope>
    <source>
        <strain evidence="1 3">DSM 100216</strain>
    </source>
</reference>
<organism evidence="1 3">
    <name type="scientific">Bifidobacterium eulemuris</name>
    <dbReference type="NCBI Taxonomy" id="1765219"/>
    <lineage>
        <taxon>Bacteria</taxon>
        <taxon>Bacillati</taxon>
        <taxon>Actinomycetota</taxon>
        <taxon>Actinomycetes</taxon>
        <taxon>Bifidobacteriales</taxon>
        <taxon>Bifidobacteriaceae</taxon>
        <taxon>Bifidobacterium</taxon>
    </lineage>
</organism>
<name>A0A261GAS8_9BIFI</name>
<evidence type="ECO:0000313" key="2">
    <source>
        <dbReference type="EMBL" id="QOL31661.1"/>
    </source>
</evidence>
<dbReference type="RefSeq" id="WP_094636870.1">
    <property type="nucleotide sequence ID" value="NZ_CP062938.1"/>
</dbReference>
<dbReference type="Proteomes" id="UP000216057">
    <property type="component" value="Unassembled WGS sequence"/>
</dbReference>
<gene>
    <name evidence="2" type="ORF">BE0216_03685</name>
    <name evidence="1" type="ORF">BEUL_1298</name>
</gene>
<dbReference type="Proteomes" id="UP000593943">
    <property type="component" value="Chromosome"/>
</dbReference>